<dbReference type="EMBL" id="CAJNOU010000179">
    <property type="protein sequence ID" value="CAF0903474.1"/>
    <property type="molecule type" value="Genomic_DNA"/>
</dbReference>
<name>A0A813ZSF9_9BILA</name>
<evidence type="ECO:0000256" key="1">
    <source>
        <dbReference type="SAM" id="Coils"/>
    </source>
</evidence>
<evidence type="ECO:0000256" key="2">
    <source>
        <dbReference type="SAM" id="MobiDB-lite"/>
    </source>
</evidence>
<proteinExistence type="predicted"/>
<gene>
    <name evidence="3" type="ORF">SEV965_LOCUS5758</name>
</gene>
<feature type="region of interest" description="Disordered" evidence="2">
    <location>
        <begin position="515"/>
        <end position="549"/>
    </location>
</feature>
<organism evidence="3 4">
    <name type="scientific">Rotaria sordida</name>
    <dbReference type="NCBI Taxonomy" id="392033"/>
    <lineage>
        <taxon>Eukaryota</taxon>
        <taxon>Metazoa</taxon>
        <taxon>Spiralia</taxon>
        <taxon>Gnathifera</taxon>
        <taxon>Rotifera</taxon>
        <taxon>Eurotatoria</taxon>
        <taxon>Bdelloidea</taxon>
        <taxon>Philodinida</taxon>
        <taxon>Philodinidae</taxon>
        <taxon>Rotaria</taxon>
    </lineage>
</organism>
<evidence type="ECO:0000313" key="4">
    <source>
        <dbReference type="Proteomes" id="UP000663889"/>
    </source>
</evidence>
<feature type="coiled-coil region" evidence="1">
    <location>
        <begin position="143"/>
        <end position="170"/>
    </location>
</feature>
<protein>
    <submittedName>
        <fullName evidence="3">Uncharacterized protein</fullName>
    </submittedName>
</protein>
<reference evidence="3" key="1">
    <citation type="submission" date="2021-02" db="EMBL/GenBank/DDBJ databases">
        <authorList>
            <person name="Nowell W R."/>
        </authorList>
    </citation>
    <scope>NUCLEOTIDE SEQUENCE</scope>
</reference>
<accession>A0A813ZSF9</accession>
<keyword evidence="1" id="KW-0175">Coiled coil</keyword>
<feature type="compositionally biased region" description="Low complexity" evidence="2">
    <location>
        <begin position="532"/>
        <end position="541"/>
    </location>
</feature>
<evidence type="ECO:0000313" key="3">
    <source>
        <dbReference type="EMBL" id="CAF0903474.1"/>
    </source>
</evidence>
<sequence>MSDEDERQIDSNTGSLHEMNNRRLSAIKLKLQELTRKKTKYDVEKLIQDADFLRNEIGHLTSAIADITKDIIAQTNTKKALNAKMQILRSNSRLRFTNLQIALHDKERYEKELEKPNKSDDYRKLAQQKIESIIQALPQLEIQDKYIQQLEQAENAQIAARNKREKLVENSNSKSRKQSEIKQLLIDSATRLPQLEADIEKLRLEREHILTLIGKKKQCRRSSTPQRKLIDSPVQLFASLERDTLEYEKQQYSEQLEKIRLLLKYFHEKMSEHNLTNNDTSCSTPSSELMSPLYQSLTLFEEQTILSSYMNEHDDENNLSIKTIEPTIAIAMKLPRNFIPLDIKSTITNEIIHSPYYRQNSIEYKKELPSDILNKYAGVTKKKQQQSIHGKKNKKNRKNFVMTHSSQMINLYNDIRTSMGDSDTLPSMPMYEYELLPTIKALQLMEQSVESYLYELSKYYQDHLSVQIAEEHSEIPEDDDIQDSALDTFSEGSSLVEATNLSKDLTSIIPISTNIPQARSSSSSDDKKTIVSSSSPSSSHHSNSKVENQSSLIAPLTTVEELPIHLSSLTMQIAQIERQISDEGYRSVRNETQQHTTINNNSPLLTRSHSYDCTEKVDKWLSSTTAPLLISTTNEIINLDDNTNFQAIYVDDEEENLVESTISVSDDWK</sequence>
<comment type="caution">
    <text evidence="3">The sequence shown here is derived from an EMBL/GenBank/DDBJ whole genome shotgun (WGS) entry which is preliminary data.</text>
</comment>
<dbReference type="Proteomes" id="UP000663889">
    <property type="component" value="Unassembled WGS sequence"/>
</dbReference>
<dbReference type="AlphaFoldDB" id="A0A813ZSF9"/>